<dbReference type="Proteomes" id="UP000191905">
    <property type="component" value="Unassembled WGS sequence"/>
</dbReference>
<dbReference type="PANTHER" id="PTHR46796:SF7">
    <property type="entry name" value="ARAC FAMILY TRANSCRIPTIONAL REGULATOR"/>
    <property type="match status" value="1"/>
</dbReference>
<accession>A0A1V8RSP5</accession>
<evidence type="ECO:0000313" key="6">
    <source>
        <dbReference type="Proteomes" id="UP000191905"/>
    </source>
</evidence>
<dbReference type="PRINTS" id="PR00032">
    <property type="entry name" value="HTHARAC"/>
</dbReference>
<dbReference type="InterPro" id="IPR050204">
    <property type="entry name" value="AraC_XylS_family_regulators"/>
</dbReference>
<keyword evidence="6" id="KW-1185">Reference proteome</keyword>
<dbReference type="InterPro" id="IPR018060">
    <property type="entry name" value="HTH_AraC"/>
</dbReference>
<comment type="caution">
    <text evidence="5">The sequence shown here is derived from an EMBL/GenBank/DDBJ whole genome shotgun (WGS) entry which is preliminary data.</text>
</comment>
<evidence type="ECO:0000313" key="5">
    <source>
        <dbReference type="EMBL" id="OQM76197.1"/>
    </source>
</evidence>
<proteinExistence type="predicted"/>
<dbReference type="STRING" id="1873176.BFN67_15755"/>
<keyword evidence="3" id="KW-0804">Transcription</keyword>
<dbReference type="InterPro" id="IPR032783">
    <property type="entry name" value="AraC_lig"/>
</dbReference>
<name>A0A1V8RSP5_9HYPH</name>
<dbReference type="SMART" id="SM00342">
    <property type="entry name" value="HTH_ARAC"/>
    <property type="match status" value="1"/>
</dbReference>
<dbReference type="PROSITE" id="PS01124">
    <property type="entry name" value="HTH_ARAC_FAMILY_2"/>
    <property type="match status" value="1"/>
</dbReference>
<dbReference type="OrthoDB" id="9802263at2"/>
<dbReference type="InterPro" id="IPR009057">
    <property type="entry name" value="Homeodomain-like_sf"/>
</dbReference>
<evidence type="ECO:0000259" key="4">
    <source>
        <dbReference type="PROSITE" id="PS01124"/>
    </source>
</evidence>
<dbReference type="Pfam" id="PF12852">
    <property type="entry name" value="Cupin_6"/>
    <property type="match status" value="1"/>
</dbReference>
<dbReference type="AlphaFoldDB" id="A0A1V8RSP5"/>
<protein>
    <submittedName>
        <fullName evidence="5">AraC family transcriptional regulator</fullName>
    </submittedName>
</protein>
<dbReference type="Gene3D" id="1.10.10.60">
    <property type="entry name" value="Homeodomain-like"/>
    <property type="match status" value="1"/>
</dbReference>
<dbReference type="GO" id="GO:0043565">
    <property type="term" value="F:sequence-specific DNA binding"/>
    <property type="evidence" value="ECO:0007669"/>
    <property type="project" value="InterPro"/>
</dbReference>
<keyword evidence="2" id="KW-0238">DNA-binding</keyword>
<dbReference type="PROSITE" id="PS00041">
    <property type="entry name" value="HTH_ARAC_FAMILY_1"/>
    <property type="match status" value="1"/>
</dbReference>
<keyword evidence="1" id="KW-0805">Transcription regulation</keyword>
<evidence type="ECO:0000256" key="2">
    <source>
        <dbReference type="ARBA" id="ARBA00023125"/>
    </source>
</evidence>
<dbReference type="PANTHER" id="PTHR46796">
    <property type="entry name" value="HTH-TYPE TRANSCRIPTIONAL ACTIVATOR RHAS-RELATED"/>
    <property type="match status" value="1"/>
</dbReference>
<dbReference type="SUPFAM" id="SSF46689">
    <property type="entry name" value="Homeodomain-like"/>
    <property type="match status" value="2"/>
</dbReference>
<sequence length="322" mass="35517">MLDRSSKLPITGDPLTDILRGLRLEGVRYGRCEMKEPWGIEFPSQEAAHFHFIGRKDCWLKQPDGEWVEMKAGDAVLLPSGAAHVLASDPQAQTWPIAGYQVSELCRNVYCLSSEGRRPGTLLFNGVMYFNLDNLHPLLGMMPAVMRTHGLDAQEPAVAHLLDAMAREVTMERVGAGGILARLADVLAATIIRAWVEGDCGDSAGWIAAVRDRDIGRVLAAIHLEPHREWTVEILARMMGASRSGFAERFTGIVGQPPLKYVTEVRMHQARQWLSRDRLKISVVASRLGYESEAAFSRAFKRVIGAPPSHFRGRGGPEAAQA</sequence>
<evidence type="ECO:0000256" key="1">
    <source>
        <dbReference type="ARBA" id="ARBA00023015"/>
    </source>
</evidence>
<evidence type="ECO:0000256" key="3">
    <source>
        <dbReference type="ARBA" id="ARBA00023163"/>
    </source>
</evidence>
<feature type="domain" description="HTH araC/xylS-type" evidence="4">
    <location>
        <begin position="216"/>
        <end position="314"/>
    </location>
</feature>
<dbReference type="RefSeq" id="WP_080919090.1">
    <property type="nucleotide sequence ID" value="NZ_MDET01000010.1"/>
</dbReference>
<dbReference type="Pfam" id="PF12833">
    <property type="entry name" value="HTH_18"/>
    <property type="match status" value="1"/>
</dbReference>
<reference evidence="5 6" key="1">
    <citation type="journal article" date="2016" name="Int. J. Syst. Evol. Microbiol.">
        <title>Pseudaminobacter manganicus sp. nov., isolated from sludge of a manganese mine.</title>
        <authorList>
            <person name="Li J."/>
            <person name="Huang J."/>
            <person name="Liao S."/>
            <person name="Wang G."/>
        </authorList>
    </citation>
    <scope>NUCLEOTIDE SEQUENCE [LARGE SCALE GENOMIC DNA]</scope>
    <source>
        <strain evidence="5 6">JH-7</strain>
    </source>
</reference>
<gene>
    <name evidence="5" type="ORF">BFN67_15755</name>
</gene>
<dbReference type="EMBL" id="MDET01000010">
    <property type="protein sequence ID" value="OQM76197.1"/>
    <property type="molecule type" value="Genomic_DNA"/>
</dbReference>
<dbReference type="GO" id="GO:0003700">
    <property type="term" value="F:DNA-binding transcription factor activity"/>
    <property type="evidence" value="ECO:0007669"/>
    <property type="project" value="InterPro"/>
</dbReference>
<organism evidence="5 6">
    <name type="scientific">Manganibacter manganicus</name>
    <dbReference type="NCBI Taxonomy" id="1873176"/>
    <lineage>
        <taxon>Bacteria</taxon>
        <taxon>Pseudomonadati</taxon>
        <taxon>Pseudomonadota</taxon>
        <taxon>Alphaproteobacteria</taxon>
        <taxon>Hyphomicrobiales</taxon>
        <taxon>Phyllobacteriaceae</taxon>
        <taxon>Manganibacter</taxon>
    </lineage>
</organism>
<dbReference type="InterPro" id="IPR018062">
    <property type="entry name" value="HTH_AraC-typ_CS"/>
</dbReference>
<dbReference type="InterPro" id="IPR020449">
    <property type="entry name" value="Tscrpt_reg_AraC-type_HTH"/>
</dbReference>